<reference evidence="2" key="1">
    <citation type="submission" date="2013-09" db="EMBL/GenBank/DDBJ databases">
        <title>Corchorus olitorius genome sequencing.</title>
        <authorList>
            <person name="Alam M."/>
            <person name="Haque M.S."/>
            <person name="Islam M.S."/>
            <person name="Emdad E.M."/>
            <person name="Islam M.M."/>
            <person name="Ahmed B."/>
            <person name="Halim A."/>
            <person name="Hossen Q.M.M."/>
            <person name="Hossain M.Z."/>
            <person name="Ahmed R."/>
            <person name="Khan M.M."/>
            <person name="Islam R."/>
            <person name="Rashid M.M."/>
            <person name="Khan S.A."/>
            <person name="Rahman M.S."/>
            <person name="Alam M."/>
            <person name="Yahiya A.S."/>
            <person name="Khan M.S."/>
            <person name="Azam M.S."/>
            <person name="Haque T."/>
            <person name="Lashkar M.Z.H."/>
            <person name="Akhand A.I."/>
            <person name="Morshed G."/>
            <person name="Roy S."/>
            <person name="Uddin K.S."/>
            <person name="Rabeya T."/>
            <person name="Hossain A.S."/>
            <person name="Chowdhury A."/>
            <person name="Snigdha A.R."/>
            <person name="Mortoza M.S."/>
            <person name="Matin S.A."/>
            <person name="Hoque S.M.E."/>
            <person name="Islam M.K."/>
            <person name="Roy D.K."/>
            <person name="Haider R."/>
            <person name="Moosa M.M."/>
            <person name="Elias S.M."/>
            <person name="Hasan A.M."/>
            <person name="Jahan S."/>
            <person name="Shafiuddin M."/>
            <person name="Mahmood N."/>
            <person name="Shommy N.S."/>
        </authorList>
    </citation>
    <scope>NUCLEOTIDE SEQUENCE [LARGE SCALE GENOMIC DNA]</scope>
    <source>
        <strain evidence="2">cv. O-4</strain>
    </source>
</reference>
<dbReference type="EMBL" id="AWUE01021023">
    <property type="protein sequence ID" value="OMO64038.1"/>
    <property type="molecule type" value="Genomic_DNA"/>
</dbReference>
<dbReference type="AlphaFoldDB" id="A0A1R3H0Z0"/>
<accession>A0A1R3H0Z0</accession>
<name>A0A1R3H0Z0_9ROSI</name>
<dbReference type="Proteomes" id="UP000187203">
    <property type="component" value="Unassembled WGS sequence"/>
</dbReference>
<comment type="caution">
    <text evidence="1">The sequence shown here is derived from an EMBL/GenBank/DDBJ whole genome shotgun (WGS) entry which is preliminary data.</text>
</comment>
<gene>
    <name evidence="1" type="ORF">COLO4_32134</name>
</gene>
<evidence type="ECO:0000313" key="1">
    <source>
        <dbReference type="EMBL" id="OMO64038.1"/>
    </source>
</evidence>
<proteinExistence type="predicted"/>
<organism evidence="1 2">
    <name type="scientific">Corchorus olitorius</name>
    <dbReference type="NCBI Taxonomy" id="93759"/>
    <lineage>
        <taxon>Eukaryota</taxon>
        <taxon>Viridiplantae</taxon>
        <taxon>Streptophyta</taxon>
        <taxon>Embryophyta</taxon>
        <taxon>Tracheophyta</taxon>
        <taxon>Spermatophyta</taxon>
        <taxon>Magnoliopsida</taxon>
        <taxon>eudicotyledons</taxon>
        <taxon>Gunneridae</taxon>
        <taxon>Pentapetalae</taxon>
        <taxon>rosids</taxon>
        <taxon>malvids</taxon>
        <taxon>Malvales</taxon>
        <taxon>Malvaceae</taxon>
        <taxon>Grewioideae</taxon>
        <taxon>Apeibeae</taxon>
        <taxon>Corchorus</taxon>
    </lineage>
</organism>
<keyword evidence="2" id="KW-1185">Reference proteome</keyword>
<evidence type="ECO:0000313" key="2">
    <source>
        <dbReference type="Proteomes" id="UP000187203"/>
    </source>
</evidence>
<sequence>MSRRRLKPLHRAGQTFAAADSEISGKRTPSTHSKQIWSLFHEELTKILSNLQNPKAEALRTEKPSSTNLYPFLLFSFLAVRSLLDKNDMFGLAILETLSWRLVSQHRTEFLQVRGSYLLTWQFEEGHDLLVPTEACHLIKDPCGNVKMPQMLVSYC</sequence>
<protein>
    <submittedName>
        <fullName evidence="1">Uncharacterized protein</fullName>
    </submittedName>
</protein>